<dbReference type="AlphaFoldDB" id="A0A3B9IKE2"/>
<sequence>MPDPAGPAPESPRQPLPRKAQIREENTVAILAAAEEVFAEMGFRGASTAAIAERAGVPKANLHYYFRTKNQLYARVLESIVTEWFEAADRFGISDDPVEAIDHYVRAKMELSRTRPAASKVFANEIIHGAPQLMVYLRTTLRNWAATRAADIDRWVAQGRIDPVDPYHLLFMIWAVTQHYADFSCQIQAVLDRDRLPRAEFDRAAEQITRIIVKGIGALDRRDAADAGTSKGTAA</sequence>
<name>A0A3B9IKE2_9PROT</name>
<dbReference type="InterPro" id="IPR001647">
    <property type="entry name" value="HTH_TetR"/>
</dbReference>
<feature type="domain" description="HTH tetR-type" evidence="3">
    <location>
        <begin position="24"/>
        <end position="84"/>
    </location>
</feature>
<dbReference type="PANTHER" id="PTHR30055">
    <property type="entry name" value="HTH-TYPE TRANSCRIPTIONAL REGULATOR RUTR"/>
    <property type="match status" value="1"/>
</dbReference>
<evidence type="ECO:0000313" key="5">
    <source>
        <dbReference type="Proteomes" id="UP000257706"/>
    </source>
</evidence>
<evidence type="ECO:0000313" key="4">
    <source>
        <dbReference type="EMBL" id="HAE47679.1"/>
    </source>
</evidence>
<evidence type="ECO:0000259" key="3">
    <source>
        <dbReference type="PROSITE" id="PS50977"/>
    </source>
</evidence>
<dbReference type="PANTHER" id="PTHR30055:SF196">
    <property type="entry name" value="HTH-TYPE TRANSCRIPTIONAL REGULATOR RUTR"/>
    <property type="match status" value="1"/>
</dbReference>
<dbReference type="Proteomes" id="UP000257706">
    <property type="component" value="Unassembled WGS sequence"/>
</dbReference>
<feature type="DNA-binding region" description="H-T-H motif" evidence="2">
    <location>
        <begin position="47"/>
        <end position="66"/>
    </location>
</feature>
<dbReference type="GO" id="GO:0000976">
    <property type="term" value="F:transcription cis-regulatory region binding"/>
    <property type="evidence" value="ECO:0007669"/>
    <property type="project" value="TreeGrafter"/>
</dbReference>
<dbReference type="GO" id="GO:0003700">
    <property type="term" value="F:DNA-binding transcription factor activity"/>
    <property type="evidence" value="ECO:0007669"/>
    <property type="project" value="TreeGrafter"/>
</dbReference>
<accession>A0A3B9IKE2</accession>
<dbReference type="EMBL" id="DMAI01000149">
    <property type="protein sequence ID" value="HAE47679.1"/>
    <property type="molecule type" value="Genomic_DNA"/>
</dbReference>
<comment type="caution">
    <text evidence="4">The sequence shown here is derived from an EMBL/GenBank/DDBJ whole genome shotgun (WGS) entry which is preliminary data.</text>
</comment>
<dbReference type="Gene3D" id="1.10.10.60">
    <property type="entry name" value="Homeodomain-like"/>
    <property type="match status" value="1"/>
</dbReference>
<dbReference type="PRINTS" id="PR00455">
    <property type="entry name" value="HTHTETR"/>
</dbReference>
<evidence type="ECO:0000256" key="2">
    <source>
        <dbReference type="PROSITE-ProRule" id="PRU00335"/>
    </source>
</evidence>
<reference evidence="4 5" key="1">
    <citation type="journal article" date="2018" name="Nat. Biotechnol.">
        <title>A standardized bacterial taxonomy based on genome phylogeny substantially revises the tree of life.</title>
        <authorList>
            <person name="Parks D.H."/>
            <person name="Chuvochina M."/>
            <person name="Waite D.W."/>
            <person name="Rinke C."/>
            <person name="Skarshewski A."/>
            <person name="Chaumeil P.A."/>
            <person name="Hugenholtz P."/>
        </authorList>
    </citation>
    <scope>NUCLEOTIDE SEQUENCE [LARGE SCALE GENOMIC DNA]</scope>
    <source>
        <strain evidence="4">UBA8739</strain>
    </source>
</reference>
<dbReference type="InterPro" id="IPR013573">
    <property type="entry name" value="Tscrpt_reg_YcdC_C"/>
</dbReference>
<dbReference type="Pfam" id="PF00440">
    <property type="entry name" value="TetR_N"/>
    <property type="match status" value="1"/>
</dbReference>
<dbReference type="GO" id="GO:0045892">
    <property type="term" value="P:negative regulation of DNA-templated transcription"/>
    <property type="evidence" value="ECO:0007669"/>
    <property type="project" value="InterPro"/>
</dbReference>
<keyword evidence="1 2" id="KW-0238">DNA-binding</keyword>
<dbReference type="InterPro" id="IPR009057">
    <property type="entry name" value="Homeodomain-like_sf"/>
</dbReference>
<gene>
    <name evidence="4" type="ORF">DCK97_09695</name>
</gene>
<dbReference type="SUPFAM" id="SSF46689">
    <property type="entry name" value="Homeodomain-like"/>
    <property type="match status" value="1"/>
</dbReference>
<dbReference type="InterPro" id="IPR036271">
    <property type="entry name" value="Tet_transcr_reg_TetR-rel_C_sf"/>
</dbReference>
<dbReference type="PROSITE" id="PS50977">
    <property type="entry name" value="HTH_TETR_2"/>
    <property type="match status" value="1"/>
</dbReference>
<evidence type="ECO:0000256" key="1">
    <source>
        <dbReference type="ARBA" id="ARBA00023125"/>
    </source>
</evidence>
<dbReference type="InterPro" id="IPR050109">
    <property type="entry name" value="HTH-type_TetR-like_transc_reg"/>
</dbReference>
<proteinExistence type="predicted"/>
<dbReference type="Pfam" id="PF08362">
    <property type="entry name" value="TetR_C_3"/>
    <property type="match status" value="1"/>
</dbReference>
<dbReference type="Gene3D" id="1.10.357.10">
    <property type="entry name" value="Tetracycline Repressor, domain 2"/>
    <property type="match status" value="1"/>
</dbReference>
<dbReference type="SUPFAM" id="SSF48498">
    <property type="entry name" value="Tetracyclin repressor-like, C-terminal domain"/>
    <property type="match status" value="1"/>
</dbReference>
<organism evidence="4 5">
    <name type="scientific">Tistrella mobilis</name>
    <dbReference type="NCBI Taxonomy" id="171437"/>
    <lineage>
        <taxon>Bacteria</taxon>
        <taxon>Pseudomonadati</taxon>
        <taxon>Pseudomonadota</taxon>
        <taxon>Alphaproteobacteria</taxon>
        <taxon>Geminicoccales</taxon>
        <taxon>Geminicoccaceae</taxon>
        <taxon>Tistrella</taxon>
    </lineage>
</organism>
<protein>
    <submittedName>
        <fullName evidence="4">TetR family transcriptional regulator</fullName>
    </submittedName>
</protein>